<dbReference type="Proteomes" id="UP001190700">
    <property type="component" value="Unassembled WGS sequence"/>
</dbReference>
<proteinExistence type="predicted"/>
<dbReference type="GO" id="GO:0005794">
    <property type="term" value="C:Golgi apparatus"/>
    <property type="evidence" value="ECO:0007669"/>
    <property type="project" value="TreeGrafter"/>
</dbReference>
<dbReference type="PANTHER" id="PTHR46936:SF1">
    <property type="entry name" value="ARABINOSYLTRANSFERASE XEG113"/>
    <property type="match status" value="1"/>
</dbReference>
<protein>
    <recommendedName>
        <fullName evidence="1">Nucleotide-diphospho-sugar transferase domain-containing protein</fullName>
    </recommendedName>
</protein>
<evidence type="ECO:0000313" key="3">
    <source>
        <dbReference type="Proteomes" id="UP001190700"/>
    </source>
</evidence>
<dbReference type="PANTHER" id="PTHR46936">
    <property type="entry name" value="ARABINOSYLTRANSFERASE XEG113"/>
    <property type="match status" value="1"/>
</dbReference>
<feature type="domain" description="Nucleotide-diphospho-sugar transferase" evidence="1">
    <location>
        <begin position="1"/>
        <end position="170"/>
    </location>
</feature>
<dbReference type="Pfam" id="PF03407">
    <property type="entry name" value="Nucleotid_trans"/>
    <property type="match status" value="1"/>
</dbReference>
<gene>
    <name evidence="2" type="ORF">CYMTET_17531</name>
</gene>
<dbReference type="GO" id="GO:0052325">
    <property type="term" value="P:cell wall pectin biosynthetic process"/>
    <property type="evidence" value="ECO:0007669"/>
    <property type="project" value="TreeGrafter"/>
</dbReference>
<comment type="caution">
    <text evidence="2">The sequence shown here is derived from an EMBL/GenBank/DDBJ whole genome shotgun (WGS) entry which is preliminary data.</text>
</comment>
<accession>A0AAE0GA68</accession>
<organism evidence="2 3">
    <name type="scientific">Cymbomonas tetramitiformis</name>
    <dbReference type="NCBI Taxonomy" id="36881"/>
    <lineage>
        <taxon>Eukaryota</taxon>
        <taxon>Viridiplantae</taxon>
        <taxon>Chlorophyta</taxon>
        <taxon>Pyramimonadophyceae</taxon>
        <taxon>Pyramimonadales</taxon>
        <taxon>Pyramimonadaceae</taxon>
        <taxon>Cymbomonas</taxon>
    </lineage>
</organism>
<sequence>GTEVLVSDVDTSWVRDPRPFLTDPSQAPAQADFSVSTDCLSNKEYETGDGCINRDLNTGVLHLRSTNQTISFLESWRDGLLQPRDKFENDQGVFNRVLRARLRPRHGVQARNGSLVSISSKFSISLLPVTTFAGGHVFFAQQLPQRLGQTPFVVHTTYQFSHVNGKRQRLREHGLWYRDPPEYYNPAGSMFITFDPSLPPQLQRAMAQLSLIEKHMRAAAFYRLSVRNALAVAQALGRILIVPAFQCFCDRWWGNALPECIIPGSDQVLPYQCPMDHLFYLPHWADLPFREHSFLDNPGVPPHVRDSIAQVHVRSAPRRTSAAPPSSPSAAVVHEGLTDAQLQAALSPLNGTHVLNFTSTAMLFCRFEKHEENIAFDQRMEIVLKAEVWFCANQPRGRSCTIGYDRPPPLSGVDCASRGPQKWSDLFTVEQLEGKKVCQGC</sequence>
<dbReference type="EMBL" id="LGRX02007814">
    <property type="protein sequence ID" value="KAK3274284.1"/>
    <property type="molecule type" value="Genomic_DNA"/>
</dbReference>
<dbReference type="GO" id="GO:0052636">
    <property type="term" value="F:arabinosyltransferase activity"/>
    <property type="evidence" value="ECO:0007669"/>
    <property type="project" value="TreeGrafter"/>
</dbReference>
<keyword evidence="3" id="KW-1185">Reference proteome</keyword>
<feature type="non-terminal residue" evidence="2">
    <location>
        <position position="1"/>
    </location>
</feature>
<name>A0AAE0GA68_9CHLO</name>
<evidence type="ECO:0000259" key="1">
    <source>
        <dbReference type="Pfam" id="PF03407"/>
    </source>
</evidence>
<dbReference type="InterPro" id="IPR005069">
    <property type="entry name" value="Nucl-diP-sugar_transferase"/>
</dbReference>
<dbReference type="InterPro" id="IPR053250">
    <property type="entry name" value="Glycosyltransferase_77"/>
</dbReference>
<reference evidence="2 3" key="1">
    <citation type="journal article" date="2015" name="Genome Biol. Evol.">
        <title>Comparative Genomics of a Bacterivorous Green Alga Reveals Evolutionary Causalities and Consequences of Phago-Mixotrophic Mode of Nutrition.</title>
        <authorList>
            <person name="Burns J.A."/>
            <person name="Paasch A."/>
            <person name="Narechania A."/>
            <person name="Kim E."/>
        </authorList>
    </citation>
    <scope>NUCLEOTIDE SEQUENCE [LARGE SCALE GENOMIC DNA]</scope>
    <source>
        <strain evidence="2 3">PLY_AMNH</strain>
    </source>
</reference>
<evidence type="ECO:0000313" key="2">
    <source>
        <dbReference type="EMBL" id="KAK3274284.1"/>
    </source>
</evidence>
<dbReference type="AlphaFoldDB" id="A0AAE0GA68"/>